<dbReference type="RefSeq" id="WP_132604818.1">
    <property type="nucleotide sequence ID" value="NZ_NRRP01000017.1"/>
</dbReference>
<name>A0A4R2NJB4_RHOAD</name>
<organism evidence="3 4">
    <name type="scientific">Rhodovulum adriaticum</name>
    <name type="common">Rhodopseudomonas adriatica</name>
    <dbReference type="NCBI Taxonomy" id="35804"/>
    <lineage>
        <taxon>Bacteria</taxon>
        <taxon>Pseudomonadati</taxon>
        <taxon>Pseudomonadota</taxon>
        <taxon>Alphaproteobacteria</taxon>
        <taxon>Rhodobacterales</taxon>
        <taxon>Paracoccaceae</taxon>
        <taxon>Rhodovulum</taxon>
    </lineage>
</organism>
<feature type="compositionally biased region" description="Low complexity" evidence="1">
    <location>
        <begin position="156"/>
        <end position="172"/>
    </location>
</feature>
<dbReference type="AlphaFoldDB" id="A0A4R2NJB4"/>
<evidence type="ECO:0000313" key="4">
    <source>
        <dbReference type="Proteomes" id="UP000295733"/>
    </source>
</evidence>
<protein>
    <submittedName>
        <fullName evidence="3">Uncharacterized protein YraI</fullName>
    </submittedName>
</protein>
<evidence type="ECO:0000313" key="3">
    <source>
        <dbReference type="EMBL" id="TCP21398.1"/>
    </source>
</evidence>
<gene>
    <name evidence="3" type="ORF">EV656_11149</name>
</gene>
<reference evidence="3 4" key="1">
    <citation type="submission" date="2019-03" db="EMBL/GenBank/DDBJ databases">
        <title>Genomic Encyclopedia of Type Strains, Phase IV (KMG-IV): sequencing the most valuable type-strain genomes for metagenomic binning, comparative biology and taxonomic classification.</title>
        <authorList>
            <person name="Goeker M."/>
        </authorList>
    </citation>
    <scope>NUCLEOTIDE SEQUENCE [LARGE SCALE GENOMIC DNA]</scope>
    <source>
        <strain evidence="3 4">DSM 2781</strain>
    </source>
</reference>
<dbReference type="Gene3D" id="2.30.30.40">
    <property type="entry name" value="SH3 Domains"/>
    <property type="match status" value="1"/>
</dbReference>
<dbReference type="Proteomes" id="UP000295733">
    <property type="component" value="Unassembled WGS sequence"/>
</dbReference>
<dbReference type="SMART" id="SM00287">
    <property type="entry name" value="SH3b"/>
    <property type="match status" value="1"/>
</dbReference>
<evidence type="ECO:0000259" key="2">
    <source>
        <dbReference type="PROSITE" id="PS51781"/>
    </source>
</evidence>
<dbReference type="PROSITE" id="PS51781">
    <property type="entry name" value="SH3B"/>
    <property type="match status" value="1"/>
</dbReference>
<dbReference type="EMBL" id="SLXL01000011">
    <property type="protein sequence ID" value="TCP21398.1"/>
    <property type="molecule type" value="Genomic_DNA"/>
</dbReference>
<dbReference type="PANTHER" id="PTHR34408:SF1">
    <property type="entry name" value="GLYCOSYL HYDROLASE FAMILY 19 DOMAIN-CONTAINING PROTEIN HI_1415"/>
    <property type="match status" value="1"/>
</dbReference>
<dbReference type="OrthoDB" id="8451772at2"/>
<comment type="caution">
    <text evidence="3">The sequence shown here is derived from an EMBL/GenBank/DDBJ whole genome shotgun (WGS) entry which is preliminary data.</text>
</comment>
<feature type="compositionally biased region" description="Basic and acidic residues" evidence="1">
    <location>
        <begin position="128"/>
        <end position="137"/>
    </location>
</feature>
<proteinExistence type="predicted"/>
<evidence type="ECO:0000256" key="1">
    <source>
        <dbReference type="SAM" id="MobiDB-lite"/>
    </source>
</evidence>
<keyword evidence="4" id="KW-1185">Reference proteome</keyword>
<dbReference type="InterPro" id="IPR003646">
    <property type="entry name" value="SH3-like_bac-type"/>
</dbReference>
<dbReference type="PANTHER" id="PTHR34408">
    <property type="entry name" value="FAMILY PROTEIN, PUTATIVE-RELATED"/>
    <property type="match status" value="1"/>
</dbReference>
<sequence length="205" mass="23286">MKLSEILKGTLLGGVVLPLSAAVAGAELATVTTMLNVRTGPGTNYRVMGALPTGTTVDVIQCEGNWCQVRLKGPDGWASSRYLAFQSAPAPSSPLYLWWLVPGVIHLLHQEFKDDKPRHPHHPPPPYYRRDRDDMRPHGHRPPPGYRPRPHHQQDARPGPGARPRPDQQQPPRYRPRADQRPPQGYRARPGQRPGTYPWWWHNRR</sequence>
<feature type="domain" description="SH3b" evidence="2">
    <location>
        <begin position="26"/>
        <end position="87"/>
    </location>
</feature>
<accession>A0A4R2NJB4</accession>
<dbReference type="InterPro" id="IPR052354">
    <property type="entry name" value="Cell_Wall_Dynamics_Protein"/>
</dbReference>
<dbReference type="Pfam" id="PF08239">
    <property type="entry name" value="SH3_3"/>
    <property type="match status" value="1"/>
</dbReference>
<feature type="region of interest" description="Disordered" evidence="1">
    <location>
        <begin position="114"/>
        <end position="205"/>
    </location>
</feature>